<name>A0ABV8FYP5_9ACTN</name>
<evidence type="ECO:0000313" key="1">
    <source>
        <dbReference type="EMBL" id="MFC4006861.1"/>
    </source>
</evidence>
<dbReference type="RefSeq" id="WP_379527011.1">
    <property type="nucleotide sequence ID" value="NZ_JBHSBI010000003.1"/>
</dbReference>
<keyword evidence="2" id="KW-1185">Reference proteome</keyword>
<protein>
    <submittedName>
        <fullName evidence="1">Uncharacterized protein</fullName>
    </submittedName>
</protein>
<sequence length="78" mass="8304">MNTLDAHRRPAGLLAVTEDHLQAYKDDALNGRLRHGVREPGAPLAANTPDLELGGHVAYQLEADFTAETSSEPGDAPT</sequence>
<comment type="caution">
    <text evidence="1">The sequence shown here is derived from an EMBL/GenBank/DDBJ whole genome shotgun (WGS) entry which is preliminary data.</text>
</comment>
<dbReference type="EMBL" id="JBHSBI010000003">
    <property type="protein sequence ID" value="MFC4006861.1"/>
    <property type="molecule type" value="Genomic_DNA"/>
</dbReference>
<proteinExistence type="predicted"/>
<evidence type="ECO:0000313" key="2">
    <source>
        <dbReference type="Proteomes" id="UP001595851"/>
    </source>
</evidence>
<dbReference type="Proteomes" id="UP001595851">
    <property type="component" value="Unassembled WGS sequence"/>
</dbReference>
<organism evidence="1 2">
    <name type="scientific">Nonomuraea purpurea</name>
    <dbReference type="NCBI Taxonomy" id="1849276"/>
    <lineage>
        <taxon>Bacteria</taxon>
        <taxon>Bacillati</taxon>
        <taxon>Actinomycetota</taxon>
        <taxon>Actinomycetes</taxon>
        <taxon>Streptosporangiales</taxon>
        <taxon>Streptosporangiaceae</taxon>
        <taxon>Nonomuraea</taxon>
    </lineage>
</organism>
<accession>A0ABV8FYP5</accession>
<reference evidence="2" key="1">
    <citation type="journal article" date="2019" name="Int. J. Syst. Evol. Microbiol.">
        <title>The Global Catalogue of Microorganisms (GCM) 10K type strain sequencing project: providing services to taxonomists for standard genome sequencing and annotation.</title>
        <authorList>
            <consortium name="The Broad Institute Genomics Platform"/>
            <consortium name="The Broad Institute Genome Sequencing Center for Infectious Disease"/>
            <person name="Wu L."/>
            <person name="Ma J."/>
        </authorList>
    </citation>
    <scope>NUCLEOTIDE SEQUENCE [LARGE SCALE GENOMIC DNA]</scope>
    <source>
        <strain evidence="2">TBRC 1276</strain>
    </source>
</reference>
<gene>
    <name evidence="1" type="ORF">ACFOY2_06495</name>
</gene>